<protein>
    <submittedName>
        <fullName evidence="2">Proteophosphoglycan ppg4</fullName>
    </submittedName>
</protein>
<name>A0A511KND9_RHOTO</name>
<sequence>MTLPNSTSHTFSTAADHTSRRAARRAVFALAYESGVHKEAACLGDELGWKKEAEEEKAEKERMKGGERPWEALKAEQERWMAESIKWRFETEELNSVHSCSLTVPISPSSPPIAFTTPQTFRSHREAKDAAARVALAANVPAQYEQAFKERLNRDAAGYIQFGDITVADAAMADAQVEEEEAGNETERDGPLDWIALIKREVSAAFGGLKGWLDWKQEHAEEDAARRNPHDHLSRYAAHPQPPSPFTVTVPPLYHTKHHVRLACIVAAFREGLVGRLEPYKREREEVKQRAREERKKREEERRARRERGELEMPRAGTVKYEDLFKPENPAAYLNTCAQRWTGDGSPLKFAYSIQHGEGSNAKQYGCTVTVFVNTGLSKSYSVEPSPERTTRRAAKDAAVRLALKEHVLDLLMPASFNPNKPVPMKSDVMRDVGASREASEPTFRPPSCVSAFNSDGLTGPLKPKLMLQREAVTSTEATPASVWAHPIVVDDESVEKSASTPPSFEPFLTEGDIDAAPVQAQAALPLAPPTGTTETSSAVPASSLADANPIEPLVPSTPPSSIDVVAIDDKAPPPKESAVRRLDKLCIARLGYGYLPEYEVRQSPEKAVMNLALTSDIVTEWAAEGKPAATGALPSMTVDNVQRSVAPVIQPSSTPEKEFPVAPAEISAPLVSDQPAAPSKKRYCLDSATGCSPDATLEVSQEPVTKRVKLDNEPNEEVSETPIEITTVEGLALAEVADAGAGGSVEILRLGCREFLGPGVKFEPYYQASVQGSLFGATVFVCLDKNATDSRAFSLPALYASREEAYEAVARMALQAGALDLLESRVRPRAKPASSPKDRRDAKGQGRGGKKHASLPRTEEEQAALRRASYGGFGAATAFQLVKLRAQAEKAKKHVEVEDQAQKPEKEPLKEETIEVERNPLLPGLPVETEEDKTEGEAMEGLKAFLESRALALPTVHRETSTTPGKSIDRVRVWLVHHGLRFELLAAHASKAEEKLAAKVLEYLKKQEVDQTQNGA</sequence>
<dbReference type="AlphaFoldDB" id="A0A511KND9"/>
<dbReference type="Proteomes" id="UP000321518">
    <property type="component" value="Unassembled WGS sequence"/>
</dbReference>
<reference evidence="2 3" key="1">
    <citation type="submission" date="2019-07" db="EMBL/GenBank/DDBJ databases">
        <title>Rhodotorula toruloides NBRC10032 genome sequencing.</title>
        <authorList>
            <person name="Shida Y."/>
            <person name="Takaku H."/>
            <person name="Ogasawara W."/>
            <person name="Mori K."/>
        </authorList>
    </citation>
    <scope>NUCLEOTIDE SEQUENCE [LARGE SCALE GENOMIC DNA]</scope>
    <source>
        <strain evidence="2 3">NBRC10032</strain>
    </source>
</reference>
<gene>
    <name evidence="2" type="ORF">Rt10032_c17g5909</name>
</gene>
<comment type="caution">
    <text evidence="2">The sequence shown here is derived from an EMBL/GenBank/DDBJ whole genome shotgun (WGS) entry which is preliminary data.</text>
</comment>
<feature type="region of interest" description="Disordered" evidence="1">
    <location>
        <begin position="826"/>
        <end position="864"/>
    </location>
</feature>
<feature type="compositionally biased region" description="Basic and acidic residues" evidence="1">
    <location>
        <begin position="223"/>
        <end position="234"/>
    </location>
</feature>
<feature type="region of interest" description="Disordered" evidence="1">
    <location>
        <begin position="283"/>
        <end position="308"/>
    </location>
</feature>
<evidence type="ECO:0000313" key="2">
    <source>
        <dbReference type="EMBL" id="GEM11892.1"/>
    </source>
</evidence>
<dbReference type="OrthoDB" id="2527312at2759"/>
<evidence type="ECO:0000256" key="1">
    <source>
        <dbReference type="SAM" id="MobiDB-lite"/>
    </source>
</evidence>
<organism evidence="2 3">
    <name type="scientific">Rhodotorula toruloides</name>
    <name type="common">Yeast</name>
    <name type="synonym">Rhodosporidium toruloides</name>
    <dbReference type="NCBI Taxonomy" id="5286"/>
    <lineage>
        <taxon>Eukaryota</taxon>
        <taxon>Fungi</taxon>
        <taxon>Dikarya</taxon>
        <taxon>Basidiomycota</taxon>
        <taxon>Pucciniomycotina</taxon>
        <taxon>Microbotryomycetes</taxon>
        <taxon>Sporidiobolales</taxon>
        <taxon>Sporidiobolaceae</taxon>
        <taxon>Rhodotorula</taxon>
    </lineage>
</organism>
<feature type="region of interest" description="Disordered" evidence="1">
    <location>
        <begin position="223"/>
        <end position="243"/>
    </location>
</feature>
<accession>A0A511KND9</accession>
<proteinExistence type="predicted"/>
<evidence type="ECO:0000313" key="3">
    <source>
        <dbReference type="Proteomes" id="UP000321518"/>
    </source>
</evidence>
<dbReference type="EMBL" id="BJWK01000017">
    <property type="protein sequence ID" value="GEM11892.1"/>
    <property type="molecule type" value="Genomic_DNA"/>
</dbReference>